<evidence type="ECO:0000313" key="2">
    <source>
        <dbReference type="Proteomes" id="UP000664658"/>
    </source>
</evidence>
<proteinExistence type="predicted"/>
<dbReference type="EMBL" id="JAFNAA010000011">
    <property type="protein sequence ID" value="MBO1108769.1"/>
    <property type="molecule type" value="Genomic_DNA"/>
</dbReference>
<name>A0A8I1WAH3_PLESH</name>
<comment type="caution">
    <text evidence="1">The sequence shown here is derived from an EMBL/GenBank/DDBJ whole genome shotgun (WGS) entry which is preliminary data.</text>
</comment>
<protein>
    <submittedName>
        <fullName evidence="1">Uncharacterized protein</fullName>
    </submittedName>
</protein>
<gene>
    <name evidence="1" type="ORF">J2R62_11145</name>
</gene>
<dbReference type="AlphaFoldDB" id="A0A8I1WAH3"/>
<evidence type="ECO:0000313" key="1">
    <source>
        <dbReference type="EMBL" id="MBO1108769.1"/>
    </source>
</evidence>
<dbReference type="RefSeq" id="WP_207542215.1">
    <property type="nucleotide sequence ID" value="NZ_JAFNAA010000011.1"/>
</dbReference>
<reference evidence="1" key="1">
    <citation type="submission" date="2021-03" db="EMBL/GenBank/DDBJ databases">
        <title>Plesiomonas shigelloides zfcc0051, isolated from zebrafish feces.</title>
        <authorList>
            <person name="Vanderhoek Z."/>
            <person name="Gaulke C."/>
        </authorList>
    </citation>
    <scope>NUCLEOTIDE SEQUENCE</scope>
    <source>
        <strain evidence="1">Zfcc0051</strain>
    </source>
</reference>
<accession>A0A8I1WAH3</accession>
<organism evidence="1 2">
    <name type="scientific">Plesiomonas shigelloides</name>
    <name type="common">Aeromonas shigelloides</name>
    <dbReference type="NCBI Taxonomy" id="703"/>
    <lineage>
        <taxon>Bacteria</taxon>
        <taxon>Pseudomonadati</taxon>
        <taxon>Pseudomonadota</taxon>
        <taxon>Gammaproteobacteria</taxon>
        <taxon>Enterobacterales</taxon>
        <taxon>Enterobacteriaceae</taxon>
        <taxon>Plesiomonas</taxon>
    </lineage>
</organism>
<sequence length="123" mass="14048">MLDVHLKNDAERLTGLPVYPLLRPDDVNECIVYQVVSEFKPDTGLADVSIITQRYQFKIISPSRLKTIETEKLLLQAWAGLAHAQIDGYPVQYVARGGFTEDYDHSDAVWCRIRDFLITHNEA</sequence>
<dbReference type="Proteomes" id="UP000664658">
    <property type="component" value="Unassembled WGS sequence"/>
</dbReference>